<protein>
    <submittedName>
        <fullName evidence="1">Uncharacterized protein</fullName>
    </submittedName>
</protein>
<evidence type="ECO:0000313" key="1">
    <source>
        <dbReference type="EMBL" id="GAA3985205.1"/>
    </source>
</evidence>
<sequence>MVTSFNQLIEHNLPQLNAVFPLGQDELNLFKNAGRFSKKTIRNHHRLSDRVESRINDYEALSYHCQTGSNPLWISPSSSFKPEKILYNLFIDDYELFLQFIQSLKPDACVMERLEKLITITDFFCLYNRFNLSDKLLKHFLASLKPIDFQILVEGWLNQLISSKVPLKDIAFESWLIKICEGQSKVSLSVILILKDIIEKVSGKKNEKVLLVSLTAISNRLLVQNRPIKTKEKVKLLKNKVPTRSTTINNAGLVLLWPFFKNLFSHLEWLNENNFKDNLTRQKAVVYLHYLVYNQLPKDESQLLLNKIICSVKPEEVIDISSINFSEKEMAEVNDLKMAVLENWVDLKTSSAQGLTDTFLLRNGSLNKKENDWSLNVEKKGFDVLLGRLPWGLSTIKLPWNNHLIYVSW</sequence>
<dbReference type="RefSeq" id="WP_344770088.1">
    <property type="nucleotide sequence ID" value="NZ_BAABAK010000022.1"/>
</dbReference>
<name>A0ABP7QMR8_9SPHI</name>
<evidence type="ECO:0000313" key="2">
    <source>
        <dbReference type="Proteomes" id="UP001501081"/>
    </source>
</evidence>
<dbReference type="EMBL" id="BAABAK010000022">
    <property type="protein sequence ID" value="GAA3985205.1"/>
    <property type="molecule type" value="Genomic_DNA"/>
</dbReference>
<dbReference type="InterPro" id="IPR045538">
    <property type="entry name" value="CIS_TMP"/>
</dbReference>
<accession>A0ABP7QMR8</accession>
<dbReference type="Proteomes" id="UP001501081">
    <property type="component" value="Unassembled WGS sequence"/>
</dbReference>
<comment type="caution">
    <text evidence="1">The sequence shown here is derived from an EMBL/GenBank/DDBJ whole genome shotgun (WGS) entry which is preliminary data.</text>
</comment>
<dbReference type="Pfam" id="PF19268">
    <property type="entry name" value="CIS_TMP"/>
    <property type="match status" value="1"/>
</dbReference>
<keyword evidence="2" id="KW-1185">Reference proteome</keyword>
<organism evidence="1 2">
    <name type="scientific">Pedobacter ginsengiterrae</name>
    <dbReference type="NCBI Taxonomy" id="871696"/>
    <lineage>
        <taxon>Bacteria</taxon>
        <taxon>Pseudomonadati</taxon>
        <taxon>Bacteroidota</taxon>
        <taxon>Sphingobacteriia</taxon>
        <taxon>Sphingobacteriales</taxon>
        <taxon>Sphingobacteriaceae</taxon>
        <taxon>Pedobacter</taxon>
    </lineage>
</organism>
<gene>
    <name evidence="1" type="ORF">GCM10022246_41050</name>
</gene>
<reference evidence="2" key="1">
    <citation type="journal article" date="2019" name="Int. J. Syst. Evol. Microbiol.">
        <title>The Global Catalogue of Microorganisms (GCM) 10K type strain sequencing project: providing services to taxonomists for standard genome sequencing and annotation.</title>
        <authorList>
            <consortium name="The Broad Institute Genomics Platform"/>
            <consortium name="The Broad Institute Genome Sequencing Center for Infectious Disease"/>
            <person name="Wu L."/>
            <person name="Ma J."/>
        </authorList>
    </citation>
    <scope>NUCLEOTIDE SEQUENCE [LARGE SCALE GENOMIC DNA]</scope>
    <source>
        <strain evidence="2">JCM 17338</strain>
    </source>
</reference>
<proteinExistence type="predicted"/>